<organism evidence="2 3">
    <name type="scientific">Maridesulfovibrio salexigens (strain ATCC 14822 / DSM 2638 / NCIMB 8403 / VKM B-1763)</name>
    <name type="common">Desulfovibrio salexigens</name>
    <dbReference type="NCBI Taxonomy" id="526222"/>
    <lineage>
        <taxon>Bacteria</taxon>
        <taxon>Pseudomonadati</taxon>
        <taxon>Thermodesulfobacteriota</taxon>
        <taxon>Desulfovibrionia</taxon>
        <taxon>Desulfovibrionales</taxon>
        <taxon>Desulfovibrionaceae</taxon>
        <taxon>Maridesulfovibrio</taxon>
    </lineage>
</organism>
<name>C6C252_MARSD</name>
<keyword evidence="3" id="KW-1185">Reference proteome</keyword>
<dbReference type="Gene3D" id="3.90.550.10">
    <property type="entry name" value="Spore Coat Polysaccharide Biosynthesis Protein SpsA, Chain A"/>
    <property type="match status" value="1"/>
</dbReference>
<sequence>MVNDKKVVMVMPAYNAASTLKKTLDELPADVVDEILLVDDCSRDDTVSQAESLGIKTVVHSCNTGYGGNQKTCYRTALEMGADVVVMVHPDYQYTPLIISAMVSPIANGVFDCMLGSRILGTGARKGGMPLYKYISNRALTWFQNLLVGYHLSEYHTGYRAFSRELLENIPFDDNSDDFVFDNQMLCQIIYSGYDIGEVTCPTRYMDDSSSISFARSVKYGLGVLRCSCETLGYRLGWLKSDFLKNVPRKGQAE</sequence>
<dbReference type="SUPFAM" id="SSF53448">
    <property type="entry name" value="Nucleotide-diphospho-sugar transferases"/>
    <property type="match status" value="1"/>
</dbReference>
<dbReference type="STRING" id="526222.Desal_3202"/>
<protein>
    <submittedName>
        <fullName evidence="2">Glycosyl transferase family 2</fullName>
    </submittedName>
</protein>
<dbReference type="Proteomes" id="UP000002601">
    <property type="component" value="Chromosome"/>
</dbReference>
<dbReference type="InterPro" id="IPR001173">
    <property type="entry name" value="Glyco_trans_2-like"/>
</dbReference>
<dbReference type="InterPro" id="IPR050256">
    <property type="entry name" value="Glycosyltransferase_2"/>
</dbReference>
<dbReference type="KEGG" id="dsa:Desal_3202"/>
<dbReference type="EMBL" id="CP001649">
    <property type="protein sequence ID" value="ACS81253.1"/>
    <property type="molecule type" value="Genomic_DNA"/>
</dbReference>
<gene>
    <name evidence="2" type="ordered locus">Desal_3202</name>
</gene>
<feature type="domain" description="Glycosyltransferase 2-like" evidence="1">
    <location>
        <begin position="10"/>
        <end position="169"/>
    </location>
</feature>
<evidence type="ECO:0000259" key="1">
    <source>
        <dbReference type="Pfam" id="PF00535"/>
    </source>
</evidence>
<dbReference type="RefSeq" id="WP_015853069.1">
    <property type="nucleotide sequence ID" value="NC_012881.1"/>
</dbReference>
<dbReference type="eggNOG" id="COG0463">
    <property type="taxonomic scope" value="Bacteria"/>
</dbReference>
<dbReference type="AlphaFoldDB" id="C6C252"/>
<dbReference type="PANTHER" id="PTHR48090:SF7">
    <property type="entry name" value="RFBJ PROTEIN"/>
    <property type="match status" value="1"/>
</dbReference>
<dbReference type="PANTHER" id="PTHR48090">
    <property type="entry name" value="UNDECAPRENYL-PHOSPHATE 4-DEOXY-4-FORMAMIDO-L-ARABINOSE TRANSFERASE-RELATED"/>
    <property type="match status" value="1"/>
</dbReference>
<reference evidence="2 3" key="1">
    <citation type="submission" date="2009-06" db="EMBL/GenBank/DDBJ databases">
        <title>Complete sequence of Desulfovibrio salexigens DSM 2638.</title>
        <authorList>
            <consortium name="US DOE Joint Genome Institute"/>
            <person name="Lucas S."/>
            <person name="Copeland A."/>
            <person name="Lapidus A."/>
            <person name="Glavina del Rio T."/>
            <person name="Tice H."/>
            <person name="Bruce D."/>
            <person name="Goodwin L."/>
            <person name="Pitluck S."/>
            <person name="Munk A.C."/>
            <person name="Brettin T."/>
            <person name="Detter J.C."/>
            <person name="Han C."/>
            <person name="Tapia R."/>
            <person name="Larimer F."/>
            <person name="Land M."/>
            <person name="Hauser L."/>
            <person name="Kyrpides N."/>
            <person name="Anderson I."/>
            <person name="Wall J.D."/>
            <person name="Arkin A.P."/>
            <person name="Dehal P."/>
            <person name="Chivian D."/>
            <person name="Giles B."/>
            <person name="Hazen T.C."/>
        </authorList>
    </citation>
    <scope>NUCLEOTIDE SEQUENCE [LARGE SCALE GENOMIC DNA]</scope>
    <source>
        <strain evidence="3">ATCC 14822 / DSM 2638 / NCIMB 8403 / VKM B-1763</strain>
    </source>
</reference>
<dbReference type="OrthoDB" id="9806525at2"/>
<dbReference type="HOGENOM" id="CLU_033536_7_4_7"/>
<evidence type="ECO:0000313" key="2">
    <source>
        <dbReference type="EMBL" id="ACS81253.1"/>
    </source>
</evidence>
<dbReference type="Pfam" id="PF00535">
    <property type="entry name" value="Glycos_transf_2"/>
    <property type="match status" value="1"/>
</dbReference>
<dbReference type="GO" id="GO:0016740">
    <property type="term" value="F:transferase activity"/>
    <property type="evidence" value="ECO:0007669"/>
    <property type="project" value="UniProtKB-KW"/>
</dbReference>
<accession>C6C252</accession>
<dbReference type="CAZy" id="GT2">
    <property type="family name" value="Glycosyltransferase Family 2"/>
</dbReference>
<keyword evidence="2" id="KW-0808">Transferase</keyword>
<proteinExistence type="predicted"/>
<evidence type="ECO:0000313" key="3">
    <source>
        <dbReference type="Proteomes" id="UP000002601"/>
    </source>
</evidence>
<dbReference type="InterPro" id="IPR029044">
    <property type="entry name" value="Nucleotide-diphossugar_trans"/>
</dbReference>
<dbReference type="CDD" id="cd04179">
    <property type="entry name" value="DPM_DPG-synthase_like"/>
    <property type="match status" value="1"/>
</dbReference>